<accession>G3A5N4</accession>
<keyword evidence="5" id="KW-0472">Membrane</keyword>
<gene>
    <name evidence="7" type="ORF">RALSY_30528</name>
</gene>
<reference evidence="7" key="2">
    <citation type="submission" date="2011-04" db="EMBL/GenBank/DDBJ databases">
        <authorList>
            <person name="Genoscope - CEA"/>
        </authorList>
    </citation>
    <scope>NUCLEOTIDE SEQUENCE</scope>
    <source>
        <strain evidence="7">R24</strain>
    </source>
</reference>
<evidence type="ECO:0000256" key="4">
    <source>
        <dbReference type="PROSITE-ProRule" id="PRU00284"/>
    </source>
</evidence>
<dbReference type="InterPro" id="IPR004089">
    <property type="entry name" value="MCPsignal_dom"/>
</dbReference>
<dbReference type="GO" id="GO:0005886">
    <property type="term" value="C:plasma membrane"/>
    <property type="evidence" value="ECO:0007669"/>
    <property type="project" value="TreeGrafter"/>
</dbReference>
<dbReference type="Pfam" id="PF12729">
    <property type="entry name" value="4HB_MCP_1"/>
    <property type="match status" value="1"/>
</dbReference>
<dbReference type="EMBL" id="FR854088">
    <property type="protein sequence ID" value="CCA88773.1"/>
    <property type="molecule type" value="Genomic_DNA"/>
</dbReference>
<name>G3A5N4_9RALS</name>
<sequence length="571" mass="59779">MKAVLWVKHLAANVLETGTDSVGRVDADARERAGLSVKAALRLAFAILLAGTLAIGVFALTQISQLNASAKSIYDRGYVASRAAGELRGDMLRTSRAQKSLVSATTANERDELAAEIEKGLSATNGELETLKQYVDASDDVALAQQEGLAAAISKWADHLREFVTLVKAQSLDLSQMNWQVGTQNVSLLTETSKLEKLIDELVARRGSQAKETMAASTHIFKSSFVMMAAMTGVLIIVALAVGEWVVRRLTHQLGGEPGYAKNIASKIAAGDLSNSIALRRNDQSSLLHALAEMQAGLATTVGGIATSADAVSTAAVEISMGNLDLSRRTEQQVVSLERTASSMEQLTATVRQNADNAKQASSLANNASEIASNCGAAVSRVVETMGDIREGARSIGDIIGVIDSIAFQTNILALNAAVEAARAGEQGRGFAVVAGEVRNLAQRSATAAKEIKTLIQTSLDRVENGSSLAQDAGKTMDEVVAAVKRVTDIMGEISAASSEQTAGIEEINHAVAQMDVSTQQNAALVEEVATAAQSLEVQAKTLKEAVSLFRVGGVGVLARTAPQIGSLVAA</sequence>
<dbReference type="RefSeq" id="WP_197331638.1">
    <property type="nucleotide sequence ID" value="NZ_CP115944.1"/>
</dbReference>
<keyword evidence="5 7" id="KW-0812">Transmembrane</keyword>
<evidence type="ECO:0000256" key="1">
    <source>
        <dbReference type="ARBA" id="ARBA00004370"/>
    </source>
</evidence>
<feature type="transmembrane region" description="Helical" evidence="5">
    <location>
        <begin position="39"/>
        <end position="60"/>
    </location>
</feature>
<keyword evidence="2" id="KW-0488">Methylation</keyword>
<dbReference type="SUPFAM" id="SSF58104">
    <property type="entry name" value="Methyl-accepting chemotaxis protein (MCP) signaling domain"/>
    <property type="match status" value="1"/>
</dbReference>
<protein>
    <submittedName>
        <fullName evidence="7">Putative methyl-accepting chemotaxis transmembrane protein</fullName>
    </submittedName>
</protein>
<dbReference type="SMART" id="SM00283">
    <property type="entry name" value="MA"/>
    <property type="match status" value="1"/>
</dbReference>
<dbReference type="Gene3D" id="1.10.287.950">
    <property type="entry name" value="Methyl-accepting chemotaxis protein"/>
    <property type="match status" value="1"/>
</dbReference>
<evidence type="ECO:0000256" key="2">
    <source>
        <dbReference type="ARBA" id="ARBA00022481"/>
    </source>
</evidence>
<dbReference type="GO" id="GO:0007165">
    <property type="term" value="P:signal transduction"/>
    <property type="evidence" value="ECO:0007669"/>
    <property type="project" value="UniProtKB-KW"/>
</dbReference>
<dbReference type="PANTHER" id="PTHR43531:SF14">
    <property type="entry name" value="METHYL-ACCEPTING CHEMOTAXIS PROTEIN I-RELATED"/>
    <property type="match status" value="1"/>
</dbReference>
<organism evidence="7">
    <name type="scientific">Ralstonia syzygii R24</name>
    <dbReference type="NCBI Taxonomy" id="907261"/>
    <lineage>
        <taxon>Bacteria</taxon>
        <taxon>Pseudomonadati</taxon>
        <taxon>Pseudomonadota</taxon>
        <taxon>Betaproteobacteria</taxon>
        <taxon>Burkholderiales</taxon>
        <taxon>Burkholderiaceae</taxon>
        <taxon>Ralstonia</taxon>
        <taxon>Ralstonia solanacearum species complex</taxon>
    </lineage>
</organism>
<feature type="transmembrane region" description="Helical" evidence="5">
    <location>
        <begin position="225"/>
        <end position="247"/>
    </location>
</feature>
<dbReference type="Pfam" id="PF00015">
    <property type="entry name" value="MCPsignal"/>
    <property type="match status" value="1"/>
</dbReference>
<comment type="similarity">
    <text evidence="3">Belongs to the methyl-accepting chemotaxis (MCP) protein family.</text>
</comment>
<keyword evidence="5" id="KW-1133">Transmembrane helix</keyword>
<dbReference type="PANTHER" id="PTHR43531">
    <property type="entry name" value="PROTEIN ICFG"/>
    <property type="match status" value="1"/>
</dbReference>
<dbReference type="CDD" id="cd11386">
    <property type="entry name" value="MCP_signal"/>
    <property type="match status" value="1"/>
</dbReference>
<dbReference type="AlphaFoldDB" id="G3A5N4"/>
<evidence type="ECO:0000256" key="3">
    <source>
        <dbReference type="ARBA" id="ARBA00029447"/>
    </source>
</evidence>
<keyword evidence="4" id="KW-0807">Transducer</keyword>
<dbReference type="InterPro" id="IPR004090">
    <property type="entry name" value="Chemotax_Me-accpt_rcpt"/>
</dbReference>
<dbReference type="GO" id="GO:0006935">
    <property type="term" value="P:chemotaxis"/>
    <property type="evidence" value="ECO:0007669"/>
    <property type="project" value="InterPro"/>
</dbReference>
<dbReference type="InterPro" id="IPR051310">
    <property type="entry name" value="MCP_chemotaxis"/>
</dbReference>
<evidence type="ECO:0000313" key="7">
    <source>
        <dbReference type="EMBL" id="CCA88773.1"/>
    </source>
</evidence>
<dbReference type="PRINTS" id="PR00260">
    <property type="entry name" value="CHEMTRNSDUCR"/>
</dbReference>
<proteinExistence type="inferred from homology"/>
<feature type="domain" description="Methyl-accepting transducer" evidence="6">
    <location>
        <begin position="308"/>
        <end position="537"/>
    </location>
</feature>
<evidence type="ECO:0000256" key="5">
    <source>
        <dbReference type="SAM" id="Phobius"/>
    </source>
</evidence>
<reference evidence="7" key="1">
    <citation type="journal article" date="2011" name="PLoS ONE">
        <title>Ralstonia syzygii, the Blood Disease Bacterium and some Asian R. solanacearum strains form a single genomic species despite divergent lifestyles.</title>
        <authorList>
            <person name="Remenant B."/>
            <person name="de Cambiaire J.C."/>
            <person name="Cellier G."/>
            <person name="Jacobs J.M."/>
            <person name="Mangenot S."/>
            <person name="Barbe V."/>
            <person name="Lajus A."/>
            <person name="Vallenet D."/>
            <person name="Medigue C."/>
            <person name="Fegan M."/>
            <person name="Allen C."/>
            <person name="Prior P."/>
        </authorList>
    </citation>
    <scope>NUCLEOTIDE SEQUENCE</scope>
    <source>
        <strain evidence="7">R24</strain>
    </source>
</reference>
<dbReference type="GO" id="GO:0004888">
    <property type="term" value="F:transmembrane signaling receptor activity"/>
    <property type="evidence" value="ECO:0007669"/>
    <property type="project" value="InterPro"/>
</dbReference>
<dbReference type="FunFam" id="1.10.287.950:FF:000001">
    <property type="entry name" value="Methyl-accepting chemotaxis sensory transducer"/>
    <property type="match status" value="1"/>
</dbReference>
<dbReference type="PROSITE" id="PS50111">
    <property type="entry name" value="CHEMOTAXIS_TRANSDUC_2"/>
    <property type="match status" value="1"/>
</dbReference>
<comment type="subcellular location">
    <subcellularLocation>
        <location evidence="1">Membrane</location>
    </subcellularLocation>
</comment>
<dbReference type="InterPro" id="IPR024478">
    <property type="entry name" value="HlyB_4HB_MCP"/>
</dbReference>
<evidence type="ECO:0000259" key="6">
    <source>
        <dbReference type="PROSITE" id="PS50111"/>
    </source>
</evidence>